<dbReference type="CDD" id="cd06170">
    <property type="entry name" value="LuxR_C_like"/>
    <property type="match status" value="1"/>
</dbReference>
<protein>
    <recommendedName>
        <fullName evidence="1">Stage 0 sporulation protein A homolog</fullName>
    </recommendedName>
</protein>
<dbReference type="Proteomes" id="UP000216411">
    <property type="component" value="Unassembled WGS sequence"/>
</dbReference>
<dbReference type="InterPro" id="IPR039420">
    <property type="entry name" value="WalR-like"/>
</dbReference>
<dbReference type="InterPro" id="IPR001789">
    <property type="entry name" value="Sig_transdc_resp-reg_receiver"/>
</dbReference>
<dbReference type="GO" id="GO:0006355">
    <property type="term" value="P:regulation of DNA-templated transcription"/>
    <property type="evidence" value="ECO:0007669"/>
    <property type="project" value="InterPro"/>
</dbReference>
<evidence type="ECO:0000313" key="12">
    <source>
        <dbReference type="Proteomes" id="UP000216411"/>
    </source>
</evidence>
<dbReference type="Pfam" id="PF00196">
    <property type="entry name" value="GerE"/>
    <property type="match status" value="1"/>
</dbReference>
<gene>
    <name evidence="10" type="ORF">C8E03_11839</name>
    <name evidence="11" type="ORF">CG710_015785</name>
</gene>
<evidence type="ECO:0000256" key="6">
    <source>
        <dbReference type="ARBA" id="ARBA00024867"/>
    </source>
</evidence>
<sequence length="213" mass="24011">MPINIAIVDDHIMVREGLIQLLELDGDIKVVGQAGDGVQCLDLLKKVNVDVMLLDINMPVMNGLEVLKIMRERNDNTKVIVLTIHNEVEYLLKAVDIGINGYMLKDSGSNELKKAIYSVRAGEIYIQPKLSPLLNSKLLNRNEDQKKINNLTKREIEVLRLLAEGMFNKEIASRLDISERTVKNHVSNIFKKITVADRTQAAVFAIRNNLIIV</sequence>
<comment type="function">
    <text evidence="6">May play the central regulatory role in sporulation. It may be an element of the effector pathway responsible for the activation of sporulation genes in response to nutritional stress. Spo0A may act in concert with spo0H (a sigma factor) to control the expression of some genes that are critical to the sporulation process.</text>
</comment>
<dbReference type="SUPFAM" id="SSF52172">
    <property type="entry name" value="CheY-like"/>
    <property type="match status" value="1"/>
</dbReference>
<feature type="domain" description="HTH luxR-type" evidence="8">
    <location>
        <begin position="144"/>
        <end position="209"/>
    </location>
</feature>
<keyword evidence="12" id="KW-1185">Reference proteome</keyword>
<dbReference type="RefSeq" id="WP_094379149.1">
    <property type="nucleotide sequence ID" value="NZ_NOKA02000044.1"/>
</dbReference>
<dbReference type="FunFam" id="1.10.10.10:FF:000153">
    <property type="entry name" value="LuxR family transcriptional regulator"/>
    <property type="match status" value="1"/>
</dbReference>
<organism evidence="10 13">
    <name type="scientific">Lachnotalea glycerini</name>
    <dbReference type="NCBI Taxonomy" id="1763509"/>
    <lineage>
        <taxon>Bacteria</taxon>
        <taxon>Bacillati</taxon>
        <taxon>Bacillota</taxon>
        <taxon>Clostridia</taxon>
        <taxon>Lachnospirales</taxon>
        <taxon>Lachnospiraceae</taxon>
        <taxon>Lachnotalea</taxon>
    </lineage>
</organism>
<dbReference type="EMBL" id="QICS01000018">
    <property type="protein sequence ID" value="PXV85329.1"/>
    <property type="molecule type" value="Genomic_DNA"/>
</dbReference>
<feature type="domain" description="Response regulatory" evidence="9">
    <location>
        <begin position="4"/>
        <end position="120"/>
    </location>
</feature>
<dbReference type="PROSITE" id="PS50043">
    <property type="entry name" value="HTH_LUXR_2"/>
    <property type="match status" value="1"/>
</dbReference>
<proteinExistence type="predicted"/>
<dbReference type="InterPro" id="IPR058245">
    <property type="entry name" value="NreC/VraR/RcsB-like_REC"/>
</dbReference>
<evidence type="ECO:0000259" key="9">
    <source>
        <dbReference type="PROSITE" id="PS50110"/>
    </source>
</evidence>
<dbReference type="PANTHER" id="PTHR43214">
    <property type="entry name" value="TWO-COMPONENT RESPONSE REGULATOR"/>
    <property type="match status" value="1"/>
</dbReference>
<evidence type="ECO:0000259" key="8">
    <source>
        <dbReference type="PROSITE" id="PS50043"/>
    </source>
</evidence>
<comment type="caution">
    <text evidence="10">The sequence shown here is derived from an EMBL/GenBank/DDBJ whole genome shotgun (WGS) entry which is preliminary data.</text>
</comment>
<dbReference type="GO" id="GO:0000160">
    <property type="term" value="P:phosphorelay signal transduction system"/>
    <property type="evidence" value="ECO:0007669"/>
    <property type="project" value="InterPro"/>
</dbReference>
<evidence type="ECO:0000256" key="5">
    <source>
        <dbReference type="ARBA" id="ARBA00023163"/>
    </source>
</evidence>
<dbReference type="PROSITE" id="PS00622">
    <property type="entry name" value="HTH_LUXR_1"/>
    <property type="match status" value="1"/>
</dbReference>
<dbReference type="GO" id="GO:0003677">
    <property type="term" value="F:DNA binding"/>
    <property type="evidence" value="ECO:0007669"/>
    <property type="project" value="UniProtKB-KW"/>
</dbReference>
<keyword evidence="5" id="KW-0804">Transcription</keyword>
<reference evidence="11" key="3">
    <citation type="submission" date="2018-07" db="EMBL/GenBank/DDBJ databases">
        <authorList>
            <person name="Quirk P.G."/>
            <person name="Krulwich T.A."/>
        </authorList>
    </citation>
    <scope>NUCLEOTIDE SEQUENCE</scope>
    <source>
        <strain evidence="11">CCRI-19302</strain>
    </source>
</reference>
<dbReference type="InterPro" id="IPR000792">
    <property type="entry name" value="Tscrpt_reg_LuxR_C"/>
</dbReference>
<keyword evidence="2 7" id="KW-0597">Phosphoprotein</keyword>
<accession>A0A255I961</accession>
<evidence type="ECO:0000256" key="7">
    <source>
        <dbReference type="PROSITE-ProRule" id="PRU00169"/>
    </source>
</evidence>
<dbReference type="EMBL" id="NOKA02000044">
    <property type="protein sequence ID" value="RDY30216.1"/>
    <property type="molecule type" value="Genomic_DNA"/>
</dbReference>
<keyword evidence="3" id="KW-0805">Transcription regulation</keyword>
<evidence type="ECO:0000256" key="1">
    <source>
        <dbReference type="ARBA" id="ARBA00018672"/>
    </source>
</evidence>
<feature type="modified residue" description="4-aspartylphosphate" evidence="7">
    <location>
        <position position="55"/>
    </location>
</feature>
<evidence type="ECO:0000313" key="11">
    <source>
        <dbReference type="EMBL" id="RDY30216.1"/>
    </source>
</evidence>
<evidence type="ECO:0000256" key="2">
    <source>
        <dbReference type="ARBA" id="ARBA00022553"/>
    </source>
</evidence>
<dbReference type="PRINTS" id="PR00038">
    <property type="entry name" value="HTHLUXR"/>
</dbReference>
<evidence type="ECO:0000256" key="3">
    <source>
        <dbReference type="ARBA" id="ARBA00023015"/>
    </source>
</evidence>
<evidence type="ECO:0000313" key="13">
    <source>
        <dbReference type="Proteomes" id="UP000247523"/>
    </source>
</evidence>
<keyword evidence="4 11" id="KW-0238">DNA-binding</keyword>
<evidence type="ECO:0000256" key="4">
    <source>
        <dbReference type="ARBA" id="ARBA00023125"/>
    </source>
</evidence>
<dbReference type="Pfam" id="PF00072">
    <property type="entry name" value="Response_reg"/>
    <property type="match status" value="1"/>
</dbReference>
<dbReference type="SUPFAM" id="SSF46894">
    <property type="entry name" value="C-terminal effector domain of the bipartite response regulators"/>
    <property type="match status" value="1"/>
</dbReference>
<dbReference type="Proteomes" id="UP000247523">
    <property type="component" value="Unassembled WGS sequence"/>
</dbReference>
<name>A0A255I961_9FIRM</name>
<reference evidence="10 13" key="2">
    <citation type="submission" date="2018-05" db="EMBL/GenBank/DDBJ databases">
        <title>Genomic Encyclopedia of Type Strains, Phase IV (KMG-IV): sequencing the most valuable type-strain genomes for metagenomic binning, comparative biology and taxonomic classification.</title>
        <authorList>
            <person name="Goeker M."/>
        </authorList>
    </citation>
    <scope>NUCLEOTIDE SEQUENCE [LARGE SCALE GENOMIC DNA]</scope>
    <source>
        <strain evidence="10 13">DSM 28816</strain>
    </source>
</reference>
<dbReference type="InterPro" id="IPR016032">
    <property type="entry name" value="Sig_transdc_resp-reg_C-effctor"/>
</dbReference>
<dbReference type="PROSITE" id="PS50110">
    <property type="entry name" value="RESPONSE_REGULATORY"/>
    <property type="match status" value="1"/>
</dbReference>
<evidence type="ECO:0000313" key="10">
    <source>
        <dbReference type="EMBL" id="PXV85329.1"/>
    </source>
</evidence>
<dbReference type="Gene3D" id="3.40.50.2300">
    <property type="match status" value="1"/>
</dbReference>
<dbReference type="OrthoDB" id="9779069at2"/>
<dbReference type="InterPro" id="IPR011006">
    <property type="entry name" value="CheY-like_superfamily"/>
</dbReference>
<reference evidence="11 12" key="1">
    <citation type="journal article" date="2017" name="Genome Announc.">
        <title>Draft Genome Sequence of a Sporulating and Motile Strain of Lachnotalea glycerini Isolated from Water in Quebec City, Canada.</title>
        <authorList>
            <person name="Maheux A.F."/>
            <person name="Boudreau D.K."/>
            <person name="Berube E."/>
            <person name="Boissinot M."/>
            <person name="Raymond F."/>
            <person name="Brodeur S."/>
            <person name="Corbeil J."/>
            <person name="Isabel S."/>
            <person name="Omar R.F."/>
            <person name="Bergeron M.G."/>
        </authorList>
    </citation>
    <scope>NUCLEOTIDE SEQUENCE [LARGE SCALE GENOMIC DNA]</scope>
    <source>
        <strain evidence="11 12">CCRI-19302</strain>
    </source>
</reference>
<dbReference type="CDD" id="cd17535">
    <property type="entry name" value="REC_NarL-like"/>
    <property type="match status" value="1"/>
</dbReference>
<dbReference type="SMART" id="SM00448">
    <property type="entry name" value="REC"/>
    <property type="match status" value="1"/>
</dbReference>
<dbReference type="AlphaFoldDB" id="A0A255I961"/>
<dbReference type="SMART" id="SM00421">
    <property type="entry name" value="HTH_LUXR"/>
    <property type="match status" value="1"/>
</dbReference>